<reference evidence="4 5" key="1">
    <citation type="submission" date="2018-06" db="EMBL/GenBank/DDBJ databases">
        <authorList>
            <consortium name="Pathogen Informatics"/>
            <person name="Doyle S."/>
        </authorList>
    </citation>
    <scope>NUCLEOTIDE SEQUENCE [LARGE SCALE GENOMIC DNA]</scope>
    <source>
        <strain evidence="4 5">NCTC11544</strain>
    </source>
</reference>
<evidence type="ECO:0000313" key="5">
    <source>
        <dbReference type="Proteomes" id="UP000255529"/>
    </source>
</evidence>
<dbReference type="InterPro" id="IPR050643">
    <property type="entry name" value="Periplasmic_pilus_chap"/>
</dbReference>
<dbReference type="Pfam" id="PF00345">
    <property type="entry name" value="PapD_N"/>
    <property type="match status" value="1"/>
</dbReference>
<dbReference type="InterPro" id="IPR001829">
    <property type="entry name" value="Pili_assmbl_chaperone_bac"/>
</dbReference>
<dbReference type="GO" id="GO:0030288">
    <property type="term" value="C:outer membrane-bounded periplasmic space"/>
    <property type="evidence" value="ECO:0007669"/>
    <property type="project" value="InterPro"/>
</dbReference>
<feature type="chain" id="PRO_5016796890" evidence="2">
    <location>
        <begin position="31"/>
        <end position="219"/>
    </location>
</feature>
<dbReference type="InterPro" id="IPR013783">
    <property type="entry name" value="Ig-like_fold"/>
</dbReference>
<feature type="domain" description="Pili assembly chaperone N-terminal" evidence="3">
    <location>
        <begin position="32"/>
        <end position="106"/>
    </location>
</feature>
<feature type="region of interest" description="Disordered" evidence="1">
    <location>
        <begin position="124"/>
        <end position="158"/>
    </location>
</feature>
<dbReference type="AlphaFoldDB" id="A0A379Z3U3"/>
<dbReference type="EMBL" id="UGYN01000002">
    <property type="protein sequence ID" value="SUI54063.1"/>
    <property type="molecule type" value="Genomic_DNA"/>
</dbReference>
<dbReference type="InterPro" id="IPR008962">
    <property type="entry name" value="PapD-like_sf"/>
</dbReference>
<dbReference type="SUPFAM" id="SSF49354">
    <property type="entry name" value="PapD-like"/>
    <property type="match status" value="1"/>
</dbReference>
<sequence length="219" mass="23901">MTTTGWCKRVMGKRVMCGLLLGLLSCGAQAGGVALGATRVVYPADDKQVSLSVVNTDSQAVYLLQSWLEDAAGNKTQHLLVTPPLVLINPNQENTLRIVSTGAPLAHRPGKPVLGQREIGAFGRQKPAGQRAATGDSQPHQTVLGARRGWRSRRQTPPRSCVFAGRARRCTSATPRRITRPWSTCRPATTHWRTPWCRPWAACRWRPARPPAARCVSAP</sequence>
<dbReference type="Proteomes" id="UP000255529">
    <property type="component" value="Unassembled WGS sequence"/>
</dbReference>
<name>A0A379Z3U3_9GAMM</name>
<organism evidence="4 5">
    <name type="scientific">Serratia quinivorans</name>
    <dbReference type="NCBI Taxonomy" id="137545"/>
    <lineage>
        <taxon>Bacteria</taxon>
        <taxon>Pseudomonadati</taxon>
        <taxon>Pseudomonadota</taxon>
        <taxon>Gammaproteobacteria</taxon>
        <taxon>Enterobacterales</taxon>
        <taxon>Yersiniaceae</taxon>
        <taxon>Serratia</taxon>
    </lineage>
</organism>
<dbReference type="PRINTS" id="PR00969">
    <property type="entry name" value="CHAPERONPILI"/>
</dbReference>
<accession>A0A379Z3U3</accession>
<evidence type="ECO:0000256" key="2">
    <source>
        <dbReference type="SAM" id="SignalP"/>
    </source>
</evidence>
<gene>
    <name evidence="4" type="primary">fimC_1</name>
    <name evidence="4" type="ORF">NCTC11544_01542</name>
</gene>
<dbReference type="InterPro" id="IPR016147">
    <property type="entry name" value="Pili_assmbl_chaperone_N"/>
</dbReference>
<feature type="signal peptide" evidence="2">
    <location>
        <begin position="1"/>
        <end position="30"/>
    </location>
</feature>
<evidence type="ECO:0000259" key="3">
    <source>
        <dbReference type="Pfam" id="PF00345"/>
    </source>
</evidence>
<protein>
    <submittedName>
        <fullName evidence="4">Chaperone protein fimC</fullName>
    </submittedName>
</protein>
<dbReference type="PANTHER" id="PTHR30251:SF2">
    <property type="entry name" value="FIMBRIAL CHAPERONE YADV-RELATED"/>
    <property type="match status" value="1"/>
</dbReference>
<proteinExistence type="predicted"/>
<dbReference type="Gene3D" id="2.60.40.10">
    <property type="entry name" value="Immunoglobulins"/>
    <property type="match status" value="1"/>
</dbReference>
<evidence type="ECO:0000313" key="4">
    <source>
        <dbReference type="EMBL" id="SUI54063.1"/>
    </source>
</evidence>
<evidence type="ECO:0000256" key="1">
    <source>
        <dbReference type="SAM" id="MobiDB-lite"/>
    </source>
</evidence>
<dbReference type="PANTHER" id="PTHR30251">
    <property type="entry name" value="PILUS ASSEMBLY CHAPERONE"/>
    <property type="match status" value="1"/>
</dbReference>
<dbReference type="GO" id="GO:0071555">
    <property type="term" value="P:cell wall organization"/>
    <property type="evidence" value="ECO:0007669"/>
    <property type="project" value="InterPro"/>
</dbReference>
<keyword evidence="2" id="KW-0732">Signal</keyword>